<dbReference type="PROSITE" id="PS51257">
    <property type="entry name" value="PROKAR_LIPOPROTEIN"/>
    <property type="match status" value="1"/>
</dbReference>
<evidence type="ECO:0000256" key="5">
    <source>
        <dbReference type="ARBA" id="ARBA00023237"/>
    </source>
</evidence>
<evidence type="ECO:0000313" key="10">
    <source>
        <dbReference type="Proteomes" id="UP000033047"/>
    </source>
</evidence>
<name>A0A0F5ISU6_9BACT</name>
<dbReference type="HOGENOM" id="CLU_015553_0_2_10"/>
<dbReference type="InterPro" id="IPR011990">
    <property type="entry name" value="TPR-like_helical_dom_sf"/>
</dbReference>
<accession>A0A0F5ISU6</accession>
<dbReference type="Proteomes" id="UP000033047">
    <property type="component" value="Unassembled WGS sequence"/>
</dbReference>
<feature type="chain" id="PRO_5002488819" description="RagB/SusD domain-containing protein" evidence="6">
    <location>
        <begin position="25"/>
        <end position="574"/>
    </location>
</feature>
<keyword evidence="4" id="KW-0472">Membrane</keyword>
<evidence type="ECO:0000256" key="3">
    <source>
        <dbReference type="ARBA" id="ARBA00022729"/>
    </source>
</evidence>
<feature type="domain" description="RagB/SusD" evidence="7">
    <location>
        <begin position="293"/>
        <end position="574"/>
    </location>
</feature>
<evidence type="ECO:0000259" key="7">
    <source>
        <dbReference type="Pfam" id="PF07980"/>
    </source>
</evidence>
<dbReference type="Pfam" id="PF07980">
    <property type="entry name" value="SusD_RagB"/>
    <property type="match status" value="1"/>
</dbReference>
<organism evidence="9 10">
    <name type="scientific">Parabacteroides goldsteinii DSM 19448 = WAL 12034</name>
    <dbReference type="NCBI Taxonomy" id="927665"/>
    <lineage>
        <taxon>Bacteria</taxon>
        <taxon>Pseudomonadati</taxon>
        <taxon>Bacteroidota</taxon>
        <taxon>Bacteroidia</taxon>
        <taxon>Bacteroidales</taxon>
        <taxon>Tannerellaceae</taxon>
        <taxon>Parabacteroides</taxon>
    </lineage>
</organism>
<dbReference type="SUPFAM" id="SSF48452">
    <property type="entry name" value="TPR-like"/>
    <property type="match status" value="1"/>
</dbReference>
<comment type="caution">
    <text evidence="9">The sequence shown here is derived from an EMBL/GenBank/DDBJ whole genome shotgun (WGS) entry which is preliminary data.</text>
</comment>
<reference evidence="9 10" key="1">
    <citation type="submission" date="2013-04" db="EMBL/GenBank/DDBJ databases">
        <title>The Genome Sequence of Parabacteroides goldsteinii DSM 19448.</title>
        <authorList>
            <consortium name="The Broad Institute Genomics Platform"/>
            <person name="Earl A."/>
            <person name="Ward D."/>
            <person name="Feldgarden M."/>
            <person name="Gevers D."/>
            <person name="Martens E."/>
            <person name="Sakamoto M."/>
            <person name="Benno Y."/>
            <person name="Song Y."/>
            <person name="Liu C."/>
            <person name="Lee J."/>
            <person name="Bolanos M."/>
            <person name="Vaisanen M.L."/>
            <person name="Finegold S.M."/>
            <person name="Walker B."/>
            <person name="Young S."/>
            <person name="Zeng Q."/>
            <person name="Gargeya S."/>
            <person name="Fitzgerald M."/>
            <person name="Haas B."/>
            <person name="Abouelleil A."/>
            <person name="Allen A.W."/>
            <person name="Alvarado L."/>
            <person name="Arachchi H.M."/>
            <person name="Berlin A.M."/>
            <person name="Chapman S.B."/>
            <person name="Gainer-Dewar J."/>
            <person name="Goldberg J."/>
            <person name="Griggs A."/>
            <person name="Gujja S."/>
            <person name="Hansen M."/>
            <person name="Howarth C."/>
            <person name="Imamovic A."/>
            <person name="Ireland A."/>
            <person name="Larimer J."/>
            <person name="McCowan C."/>
            <person name="Murphy C."/>
            <person name="Pearson M."/>
            <person name="Poon T.W."/>
            <person name="Priest M."/>
            <person name="Roberts A."/>
            <person name="Saif S."/>
            <person name="Shea T."/>
            <person name="Sisk P."/>
            <person name="Sykes S."/>
            <person name="Wortman J."/>
            <person name="Nusbaum C."/>
            <person name="Birren B."/>
        </authorList>
    </citation>
    <scope>NUCLEOTIDE SEQUENCE [LARGE SCALE GENOMIC DNA]</scope>
    <source>
        <strain evidence="9 10">DSM 19448</strain>
    </source>
</reference>
<dbReference type="EMBL" id="AQHV01000021">
    <property type="protein sequence ID" value="KKB48621.1"/>
    <property type="molecule type" value="Genomic_DNA"/>
</dbReference>
<evidence type="ECO:0000256" key="2">
    <source>
        <dbReference type="ARBA" id="ARBA00006275"/>
    </source>
</evidence>
<dbReference type="Gene3D" id="1.25.40.390">
    <property type="match status" value="1"/>
</dbReference>
<dbReference type="InterPro" id="IPR033985">
    <property type="entry name" value="SusD-like_N"/>
</dbReference>
<dbReference type="InterPro" id="IPR012944">
    <property type="entry name" value="SusD_RagB_dom"/>
</dbReference>
<dbReference type="AlphaFoldDB" id="A0A0F5ISU6"/>
<keyword evidence="5" id="KW-0998">Cell outer membrane</keyword>
<sequence>MKRNKLGKLFISVMALMSMTSCHDYLDNTPLDKFPEDAVWSKPASAQLFVNGTYYIIKDFLVGNDDWNDNTIVNAEKADALIREQITEDNDYGWNKYGDIRRCNIILEKVAAATGFTQPERDLLMGEGHFLRASVYFSQARKFGRLMIVDKVLTPDDDMELSRTKTIKETYDFILKDLDEAIERLPVDVASGRISKGAAYALKAEVCLQGAAYLDDTNEKRDYYTQAKTASESLFGLNKYSLDPDFKGLFNDYSVGTNSSEIILGVYNISENTSFQNTWMQELVPNMNMDKAIDGVWEKWPLDKNFEGWMDRAPSQEVTDAFLVIDKDGVAKPWNEASYYTEDFKQGKLWVNDAIYGHRDKRFAATIVYDSCHFFTSLVTTRLKGNIHYLSNKEQARHVTKSGYVYRKGVYEDKWLWYSDPTNYHYVVLRLGRSYLNYAEAMLRLGDKSSAIEYINKTRDVHGGLPGLTATTSLEDVWKYYKIERRAELVQENDRYWSLLRWGKEEGLNVIPELNTTPTAITISEDGRTFSIGTVQAVEAANARVFTKRRYLLPVPRSERNENPNLADDQNPGW</sequence>
<dbReference type="STRING" id="927665.HMPREF1535_03849"/>
<evidence type="ECO:0000259" key="8">
    <source>
        <dbReference type="Pfam" id="PF14322"/>
    </source>
</evidence>
<evidence type="ECO:0008006" key="11">
    <source>
        <dbReference type="Google" id="ProtNLM"/>
    </source>
</evidence>
<proteinExistence type="inferred from homology"/>
<evidence type="ECO:0000256" key="4">
    <source>
        <dbReference type="ARBA" id="ARBA00023136"/>
    </source>
</evidence>
<comment type="subcellular location">
    <subcellularLocation>
        <location evidence="1">Cell outer membrane</location>
    </subcellularLocation>
</comment>
<dbReference type="GeneID" id="69980462"/>
<evidence type="ECO:0000256" key="1">
    <source>
        <dbReference type="ARBA" id="ARBA00004442"/>
    </source>
</evidence>
<dbReference type="PATRIC" id="fig|927665.4.peg.3955"/>
<feature type="signal peptide" evidence="6">
    <location>
        <begin position="1"/>
        <end position="24"/>
    </location>
</feature>
<keyword evidence="3 6" id="KW-0732">Signal</keyword>
<dbReference type="Pfam" id="PF14322">
    <property type="entry name" value="SusD-like_3"/>
    <property type="match status" value="1"/>
</dbReference>
<dbReference type="GO" id="GO:0009279">
    <property type="term" value="C:cell outer membrane"/>
    <property type="evidence" value="ECO:0007669"/>
    <property type="project" value="UniProtKB-SubCell"/>
</dbReference>
<evidence type="ECO:0000256" key="6">
    <source>
        <dbReference type="SAM" id="SignalP"/>
    </source>
</evidence>
<dbReference type="RefSeq" id="WP_046147120.1">
    <property type="nucleotide sequence ID" value="NZ_KQ033913.1"/>
</dbReference>
<protein>
    <recommendedName>
        <fullName evidence="11">RagB/SusD domain-containing protein</fullName>
    </recommendedName>
</protein>
<comment type="similarity">
    <text evidence="2">Belongs to the SusD family.</text>
</comment>
<feature type="domain" description="SusD-like N-terminal" evidence="8">
    <location>
        <begin position="66"/>
        <end position="208"/>
    </location>
</feature>
<evidence type="ECO:0000313" key="9">
    <source>
        <dbReference type="EMBL" id="KKB48621.1"/>
    </source>
</evidence>
<gene>
    <name evidence="9" type="ORF">HMPREF1535_03849</name>
</gene>